<name>A0A915J918_ROMCU</name>
<organism evidence="2 3">
    <name type="scientific">Romanomermis culicivorax</name>
    <name type="common">Nematode worm</name>
    <dbReference type="NCBI Taxonomy" id="13658"/>
    <lineage>
        <taxon>Eukaryota</taxon>
        <taxon>Metazoa</taxon>
        <taxon>Ecdysozoa</taxon>
        <taxon>Nematoda</taxon>
        <taxon>Enoplea</taxon>
        <taxon>Dorylaimia</taxon>
        <taxon>Mermithida</taxon>
        <taxon>Mermithoidea</taxon>
        <taxon>Mermithidae</taxon>
        <taxon>Romanomermis</taxon>
    </lineage>
</organism>
<evidence type="ECO:0000313" key="2">
    <source>
        <dbReference type="Proteomes" id="UP000887565"/>
    </source>
</evidence>
<sequence>IETKKIDETRKIVIRKIKAAKLPKKIVRSKNYKLKIKLQQKVVGNVVEKLRKTGSEDEFHSETNKHKEKSVVDAVESPNIAQESSVSENPSGESGLSTSSLNLETDAVLTSMES</sequence>
<feature type="compositionally biased region" description="Basic and acidic residues" evidence="1">
    <location>
        <begin position="53"/>
        <end position="71"/>
    </location>
</feature>
<feature type="compositionally biased region" description="Polar residues" evidence="1">
    <location>
        <begin position="79"/>
        <end position="103"/>
    </location>
</feature>
<dbReference type="Proteomes" id="UP000887565">
    <property type="component" value="Unplaced"/>
</dbReference>
<dbReference type="AlphaFoldDB" id="A0A915J918"/>
<protein>
    <submittedName>
        <fullName evidence="3">Uncharacterized protein</fullName>
    </submittedName>
</protein>
<dbReference type="WBParaSite" id="nRc.2.0.1.t22959-RA">
    <property type="protein sequence ID" value="nRc.2.0.1.t22959-RA"/>
    <property type="gene ID" value="nRc.2.0.1.g22959"/>
</dbReference>
<reference evidence="3" key="1">
    <citation type="submission" date="2022-11" db="UniProtKB">
        <authorList>
            <consortium name="WormBaseParasite"/>
        </authorList>
    </citation>
    <scope>IDENTIFICATION</scope>
</reference>
<accession>A0A915J918</accession>
<feature type="region of interest" description="Disordered" evidence="1">
    <location>
        <begin position="53"/>
        <end position="114"/>
    </location>
</feature>
<evidence type="ECO:0000256" key="1">
    <source>
        <dbReference type="SAM" id="MobiDB-lite"/>
    </source>
</evidence>
<proteinExistence type="predicted"/>
<evidence type="ECO:0000313" key="3">
    <source>
        <dbReference type="WBParaSite" id="nRc.2.0.1.t22959-RA"/>
    </source>
</evidence>
<keyword evidence="2" id="KW-1185">Reference proteome</keyword>